<evidence type="ECO:0000313" key="4">
    <source>
        <dbReference type="Proteomes" id="UP000183203"/>
    </source>
</evidence>
<evidence type="ECO:0000313" key="3">
    <source>
        <dbReference type="EMBL" id="SDB81326.1"/>
    </source>
</evidence>
<accession>A0A1G6GJG0</accession>
<evidence type="ECO:0000256" key="2">
    <source>
        <dbReference type="SAM" id="MobiDB-lite"/>
    </source>
</evidence>
<dbReference type="EMBL" id="FMYG01000001">
    <property type="protein sequence ID" value="SDB81326.1"/>
    <property type="molecule type" value="Genomic_DNA"/>
</dbReference>
<proteinExistence type="inferred from homology"/>
<dbReference type="RefSeq" id="WP_058230584.1">
    <property type="nucleotide sequence ID" value="NZ_FMYG01000001.1"/>
</dbReference>
<feature type="compositionally biased region" description="Basic and acidic residues" evidence="2">
    <location>
        <begin position="299"/>
        <end position="308"/>
    </location>
</feature>
<dbReference type="Pfam" id="PF03780">
    <property type="entry name" value="Asp23"/>
    <property type="match status" value="1"/>
</dbReference>
<comment type="similarity">
    <text evidence="1">Belongs to the asp23 family.</text>
</comment>
<dbReference type="AlphaFoldDB" id="A0A1G6GJG0"/>
<protein>
    <submittedName>
        <fullName evidence="3">Uncharacterized conserved protein YloU, alkaline shock protein (Asp23) family</fullName>
    </submittedName>
</protein>
<feature type="region of interest" description="Disordered" evidence="2">
    <location>
        <begin position="299"/>
        <end position="324"/>
    </location>
</feature>
<organism evidence="3 4">
    <name type="scientific">Microbacterium enclense</name>
    <dbReference type="NCBI Taxonomy" id="993073"/>
    <lineage>
        <taxon>Bacteria</taxon>
        <taxon>Bacillati</taxon>
        <taxon>Actinomycetota</taxon>
        <taxon>Actinomycetes</taxon>
        <taxon>Micrococcales</taxon>
        <taxon>Microbacteriaceae</taxon>
        <taxon>Microbacterium</taxon>
    </lineage>
</organism>
<dbReference type="InterPro" id="IPR005531">
    <property type="entry name" value="Asp23"/>
</dbReference>
<reference evidence="3 4" key="1">
    <citation type="submission" date="2016-09" db="EMBL/GenBank/DDBJ databases">
        <authorList>
            <person name="Capua I."/>
            <person name="De Benedictis P."/>
            <person name="Joannis T."/>
            <person name="Lombin L.H."/>
            <person name="Cattoli G."/>
        </authorList>
    </citation>
    <scope>NUCLEOTIDE SEQUENCE [LARGE SCALE GENOMIC DNA]</scope>
    <source>
        <strain evidence="3 4">NIO-1002</strain>
    </source>
</reference>
<sequence length="324" mass="32785">MTTIDATIEPPDLDAAATLAATAAGSVPGVHALGSLLGRASDAVRERVGLASTAPGVKIDTDRADSVTATVSLVVDYPHKLHEVSDAVRAAVRSALEPLGRGTIDVNVVVTGVFGPFDRDVVAEAEERADAIAARATEVADDVKDRTDAAVARAREAAGDVKDRTDAAAARASETVDDLKARGAAAVDDAAARSKDVAASASATIDAAVSKTKDVAAGAAAAIDETVQAARERVAAADAEVDIAAADRVTDGLEPARPADDSTVVDATASPAVDERGDVSDVVAEALEDAAIDIAIAADEVRADDKTPATDSVQSVVEDERPRP</sequence>
<dbReference type="OrthoDB" id="5084078at2"/>
<gene>
    <name evidence="3" type="ORF">SAMN05216418_0233</name>
</gene>
<dbReference type="STRING" id="993073.AS029_00015"/>
<evidence type="ECO:0000256" key="1">
    <source>
        <dbReference type="ARBA" id="ARBA00005721"/>
    </source>
</evidence>
<name>A0A1G6GJG0_9MICO</name>
<dbReference type="Proteomes" id="UP000183203">
    <property type="component" value="Unassembled WGS sequence"/>
</dbReference>